<proteinExistence type="predicted"/>
<protein>
    <submittedName>
        <fullName evidence="1">Uncharacterized protein</fullName>
    </submittedName>
</protein>
<dbReference type="Proteomes" id="UP001628179">
    <property type="component" value="Unassembled WGS sequence"/>
</dbReference>
<gene>
    <name evidence="1" type="ORF">MFIFM68171_01630</name>
</gene>
<sequence length="943" mass="104591">MAGNSMIGRMQNALMSATNEVVLTAANFNFDFSLMKFDAPPEYMGISSAITSSRRQEAEGGEIHITARRLGALFEDVCPATPNLIKAYGTRATELAQQASAQSSLDSSNWIFSAYRGIDATSLWAAATSRKAALPVHLLACLLARVWDGAEAVSLWVEIVAERRKEIAAKFGDGEEIPYSHIWAAVQADISRDQLAKWDASARAWLRTADELKMLQHKQLLLIIKNVTLPVNEESVTYRSIITAWASALETMEKLVAGAPHLVRDGAILLALSSWHLYPDMIVVDGNSGTTVVTLSDPLVHPGGVLTLGISDAGTRASKGVYWSLSLAHHKFYGKPVRKTAQVDESVSRMSLLQLQQATVGAILARWGVPHGDSTVEALRFLLHLGIFMLHDCEPADSSTQWIKMLTVSITEYFKDEEAGASAVMLGRRRDRFIPRRRDGVDRPFFGLLDFDTLLKMMMGIEDRINLLFRIGNRVGNLEDREWLIAYLDGTTWCYMYVFPNLGPDQVIASRKRRRSCRWIPLGFSPSENTGSEPIAKFKKSAIEHTRTRITDKEANKTYVFSFGDEDVAAVFILSDDMSAPITVPEVNYEDMLWAIHHDMIKAITMRNSVFKLLRGKEACPIISCLIQLSLASHAYSNLDADGATISCRVLSSPFVIKALSRLFDINLRPIGENSGNNPWFFDILPDEAEAISIIAYFETGHDFISGLPDETSGRLLGLSVGNSIYVPTRTLSDPHHREGVERPFSRLLGSLGRPGLTLLTCPERPECREQEIYSWRESLVSFDGANEDCFNRTTLHLSLTDWCAPLGSLSAAVGQRDSPGTHIEAVVSVMDAGCWVADVDPLRALKSSNIYQLEPQTSCNHTEAEKRLPKPKMAALEKWDQIMDCDEGLVVTKSHGNWVGRLAIVCVLAQHCRLPELRIVVCPDTVCWQCIHTPATNTVFVY</sequence>
<organism evidence="1 2">
    <name type="scientific">Madurella fahalii</name>
    <dbReference type="NCBI Taxonomy" id="1157608"/>
    <lineage>
        <taxon>Eukaryota</taxon>
        <taxon>Fungi</taxon>
        <taxon>Dikarya</taxon>
        <taxon>Ascomycota</taxon>
        <taxon>Pezizomycotina</taxon>
        <taxon>Sordariomycetes</taxon>
        <taxon>Sordariomycetidae</taxon>
        <taxon>Sordariales</taxon>
        <taxon>Sordariales incertae sedis</taxon>
        <taxon>Madurella</taxon>
    </lineage>
</organism>
<reference evidence="1 2" key="1">
    <citation type="submission" date="2024-09" db="EMBL/GenBank/DDBJ databases">
        <title>Itraconazole resistance in Madurella fahalii resulting from another homologue of gene encoding cytochrome P450 14-alpha sterol demethylase (CYP51).</title>
        <authorList>
            <person name="Yoshioka I."/>
            <person name="Fahal A.H."/>
            <person name="Kaneko S."/>
            <person name="Yaguchi T."/>
        </authorList>
    </citation>
    <scope>NUCLEOTIDE SEQUENCE [LARGE SCALE GENOMIC DNA]</scope>
    <source>
        <strain evidence="1 2">IFM 68171</strain>
    </source>
</reference>
<evidence type="ECO:0000313" key="2">
    <source>
        <dbReference type="Proteomes" id="UP001628179"/>
    </source>
</evidence>
<name>A0ABQ0G0Z6_9PEZI</name>
<dbReference type="RefSeq" id="XP_070913153.1">
    <property type="nucleotide sequence ID" value="XM_071057052.1"/>
</dbReference>
<keyword evidence="2" id="KW-1185">Reference proteome</keyword>
<dbReference type="EMBL" id="BAAFSV010000001">
    <property type="protein sequence ID" value="GAB1311420.1"/>
    <property type="molecule type" value="Genomic_DNA"/>
</dbReference>
<evidence type="ECO:0000313" key="1">
    <source>
        <dbReference type="EMBL" id="GAB1311420.1"/>
    </source>
</evidence>
<dbReference type="GeneID" id="98172375"/>
<accession>A0ABQ0G0Z6</accession>
<comment type="caution">
    <text evidence="1">The sequence shown here is derived from an EMBL/GenBank/DDBJ whole genome shotgun (WGS) entry which is preliminary data.</text>
</comment>